<dbReference type="InterPro" id="IPR051158">
    <property type="entry name" value="Metallophosphoesterase_sf"/>
</dbReference>
<evidence type="ECO:0000313" key="5">
    <source>
        <dbReference type="Proteomes" id="UP000184038"/>
    </source>
</evidence>
<dbReference type="EMBL" id="FRCP01000005">
    <property type="protein sequence ID" value="SHL93549.1"/>
    <property type="molecule type" value="Genomic_DNA"/>
</dbReference>
<keyword evidence="2" id="KW-0378">Hydrolase</keyword>
<dbReference type="SUPFAM" id="SSF56300">
    <property type="entry name" value="Metallo-dependent phosphatases"/>
    <property type="match status" value="1"/>
</dbReference>
<sequence>MMETIFVIGIIIILFVFLMHKENHHLTVSKYKIHSDKLPAEFDNVKIVLLTDLHNNSFGKNNEHLLRRIRNEHPDYIMVAGDMLIGHNKADYYDTLNLLETLSKEFGIYYVNGNHEQKLAEGEETKDTIYKEYHDILAAYGIHFVHNKTIKIKRKDATINVTGLEIASDYYHKINRPEMTNEYIKKCIGRCDPKTYTILLAHNPMYFNYYADWGADLVLSGHVHGGIMRLPLLGGVISPQYILFPHFDSGRFELNSSTMLLSRGLGVHTIKIRIFNRPEIMVFTLNKE</sequence>
<dbReference type="PANTHER" id="PTHR31302:SF31">
    <property type="entry name" value="PHOSPHODIESTERASE YAEI"/>
    <property type="match status" value="1"/>
</dbReference>
<evidence type="ECO:0000259" key="3">
    <source>
        <dbReference type="Pfam" id="PF00149"/>
    </source>
</evidence>
<dbReference type="OrthoDB" id="9780884at2"/>
<dbReference type="Gene3D" id="3.60.21.10">
    <property type="match status" value="1"/>
</dbReference>
<dbReference type="GO" id="GO:0046872">
    <property type="term" value="F:metal ion binding"/>
    <property type="evidence" value="ECO:0007669"/>
    <property type="project" value="UniProtKB-KW"/>
</dbReference>
<proteinExistence type="predicted"/>
<name>A0A1M7EPY3_9FIRM</name>
<dbReference type="STRING" id="1120996.SAMN02746066_00104"/>
<evidence type="ECO:0000256" key="2">
    <source>
        <dbReference type="ARBA" id="ARBA00022801"/>
    </source>
</evidence>
<keyword evidence="5" id="KW-1185">Reference proteome</keyword>
<dbReference type="PANTHER" id="PTHR31302">
    <property type="entry name" value="TRANSMEMBRANE PROTEIN WITH METALLOPHOSPHOESTERASE DOMAIN-RELATED"/>
    <property type="match status" value="1"/>
</dbReference>
<dbReference type="GO" id="GO:0016020">
    <property type="term" value="C:membrane"/>
    <property type="evidence" value="ECO:0007669"/>
    <property type="project" value="GOC"/>
</dbReference>
<dbReference type="AlphaFoldDB" id="A0A1M7EPY3"/>
<reference evidence="4 5" key="1">
    <citation type="submission" date="2016-11" db="EMBL/GenBank/DDBJ databases">
        <authorList>
            <person name="Jaros S."/>
            <person name="Januszkiewicz K."/>
            <person name="Wedrychowicz H."/>
        </authorList>
    </citation>
    <scope>NUCLEOTIDE SEQUENCE [LARGE SCALE GENOMIC DNA]</scope>
    <source>
        <strain evidence="4 5">DSM 15930</strain>
    </source>
</reference>
<protein>
    <recommendedName>
        <fullName evidence="3">Calcineurin-like phosphoesterase domain-containing protein</fullName>
    </recommendedName>
</protein>
<dbReference type="GO" id="GO:0008758">
    <property type="term" value="F:UDP-2,3-diacylglucosamine hydrolase activity"/>
    <property type="evidence" value="ECO:0007669"/>
    <property type="project" value="TreeGrafter"/>
</dbReference>
<evidence type="ECO:0000256" key="1">
    <source>
        <dbReference type="ARBA" id="ARBA00022723"/>
    </source>
</evidence>
<dbReference type="RefSeq" id="WP_073281664.1">
    <property type="nucleotide sequence ID" value="NZ_FRCP01000005.1"/>
</dbReference>
<dbReference type="Pfam" id="PF00149">
    <property type="entry name" value="Metallophos"/>
    <property type="match status" value="1"/>
</dbReference>
<dbReference type="Proteomes" id="UP000184038">
    <property type="component" value="Unassembled WGS sequence"/>
</dbReference>
<gene>
    <name evidence="4" type="ORF">SAMN02746066_00104</name>
</gene>
<dbReference type="InterPro" id="IPR029052">
    <property type="entry name" value="Metallo-depent_PP-like"/>
</dbReference>
<accession>A0A1M7EPY3</accession>
<feature type="domain" description="Calcineurin-like phosphoesterase" evidence="3">
    <location>
        <begin position="46"/>
        <end position="225"/>
    </location>
</feature>
<dbReference type="InterPro" id="IPR004843">
    <property type="entry name" value="Calcineurin-like_PHP"/>
</dbReference>
<dbReference type="GO" id="GO:0009245">
    <property type="term" value="P:lipid A biosynthetic process"/>
    <property type="evidence" value="ECO:0007669"/>
    <property type="project" value="TreeGrafter"/>
</dbReference>
<keyword evidence="1" id="KW-0479">Metal-binding</keyword>
<evidence type="ECO:0000313" key="4">
    <source>
        <dbReference type="EMBL" id="SHL93549.1"/>
    </source>
</evidence>
<organism evidence="4 5">
    <name type="scientific">Anaerosporobacter mobilis DSM 15930</name>
    <dbReference type="NCBI Taxonomy" id="1120996"/>
    <lineage>
        <taxon>Bacteria</taxon>
        <taxon>Bacillati</taxon>
        <taxon>Bacillota</taxon>
        <taxon>Clostridia</taxon>
        <taxon>Lachnospirales</taxon>
        <taxon>Lachnospiraceae</taxon>
        <taxon>Anaerosporobacter</taxon>
    </lineage>
</organism>